<dbReference type="GO" id="GO:0016787">
    <property type="term" value="F:hydrolase activity"/>
    <property type="evidence" value="ECO:0007669"/>
    <property type="project" value="InterPro"/>
</dbReference>
<feature type="domain" description="3-keto-alpha-glucoside-1,2-lyase/3-keto-2-hydroxy-glucal hydratase" evidence="1">
    <location>
        <begin position="40"/>
        <end position="269"/>
    </location>
</feature>
<dbReference type="Pfam" id="PF06439">
    <property type="entry name" value="3keto-disac_hyd"/>
    <property type="match status" value="1"/>
</dbReference>
<reference evidence="2 3" key="1">
    <citation type="submission" date="2016-10" db="EMBL/GenBank/DDBJ databases">
        <authorList>
            <person name="de Groot N.N."/>
        </authorList>
    </citation>
    <scope>NUCLEOTIDE SEQUENCE [LARGE SCALE GENOMIC DNA]</scope>
    <source>
        <strain evidence="2 3">DSM 18180</strain>
    </source>
</reference>
<keyword evidence="3" id="KW-1185">Reference proteome</keyword>
<sequence length="272" mass="30859">MKLYSTIIIAFVFALFLSCKDKTEKKTETDTVITETTENWKSLFNGENLDDWLVKINGYELNDNYNNTFRAENGVIKVSYDKYDNFTNEFGHLFYKTPFSNYKLRLQYRFIGEQVKGGESWATKNSGIMIHCQSPESMLVNQGFPLSLEFQLLGGVNENESRPSGNLCTPATHVVMDGNLITEHCITADCKTYYGEEWITAEVIVNNNDSITHFIDGIPVISYSNPTIGGEYLDTTSKEIQAKDGQPLTSGYISLQSESHPIEFRNIEILEL</sequence>
<dbReference type="InterPro" id="IPR010496">
    <property type="entry name" value="AL/BT2_dom"/>
</dbReference>
<dbReference type="AlphaFoldDB" id="A0A1K2IEU0"/>
<evidence type="ECO:0000313" key="2">
    <source>
        <dbReference type="EMBL" id="SFZ90921.1"/>
    </source>
</evidence>
<dbReference type="PROSITE" id="PS51257">
    <property type="entry name" value="PROKAR_LIPOPROTEIN"/>
    <property type="match status" value="1"/>
</dbReference>
<dbReference type="RefSeq" id="WP_072400836.1">
    <property type="nucleotide sequence ID" value="NZ_FPKV01000001.1"/>
</dbReference>
<name>A0A1K2IEU0_9FLAO</name>
<evidence type="ECO:0000313" key="3">
    <source>
        <dbReference type="Proteomes" id="UP000182544"/>
    </source>
</evidence>
<organism evidence="2 3">
    <name type="scientific">Flaviramulus basaltis</name>
    <dbReference type="NCBI Taxonomy" id="369401"/>
    <lineage>
        <taxon>Bacteria</taxon>
        <taxon>Pseudomonadati</taxon>
        <taxon>Bacteroidota</taxon>
        <taxon>Flavobacteriia</taxon>
        <taxon>Flavobacteriales</taxon>
        <taxon>Flavobacteriaceae</taxon>
        <taxon>Flaviramulus</taxon>
    </lineage>
</organism>
<accession>A0A1K2IEU0</accession>
<gene>
    <name evidence="2" type="ORF">SAMN05428642_1011246</name>
</gene>
<dbReference type="STRING" id="369401.SAMN05428642_1011246"/>
<proteinExistence type="predicted"/>
<dbReference type="Proteomes" id="UP000182544">
    <property type="component" value="Unassembled WGS sequence"/>
</dbReference>
<dbReference type="Gene3D" id="2.60.120.560">
    <property type="entry name" value="Exo-inulinase, domain 1"/>
    <property type="match status" value="1"/>
</dbReference>
<dbReference type="OrthoDB" id="9787527at2"/>
<protein>
    <recommendedName>
        <fullName evidence="1">3-keto-alpha-glucoside-1,2-lyase/3-keto-2-hydroxy-glucal hydratase domain-containing protein</fullName>
    </recommendedName>
</protein>
<dbReference type="EMBL" id="FPKV01000001">
    <property type="protein sequence ID" value="SFZ90921.1"/>
    <property type="molecule type" value="Genomic_DNA"/>
</dbReference>
<evidence type="ECO:0000259" key="1">
    <source>
        <dbReference type="Pfam" id="PF06439"/>
    </source>
</evidence>